<gene>
    <name evidence="1" type="ORF">SAMN05428998_12467</name>
</gene>
<dbReference type="EMBL" id="FWZX01000024">
    <property type="protein sequence ID" value="SMF63059.1"/>
    <property type="molecule type" value="Genomic_DNA"/>
</dbReference>
<protein>
    <submittedName>
        <fullName evidence="1">Uncharacterized protein</fullName>
    </submittedName>
</protein>
<accession>A0A1Y6CGP0</accession>
<name>A0A1Y6CGP0_9PROT</name>
<keyword evidence="2" id="KW-1185">Reference proteome</keyword>
<dbReference type="Proteomes" id="UP000192917">
    <property type="component" value="Unassembled WGS sequence"/>
</dbReference>
<proteinExistence type="predicted"/>
<sequence length="211" mass="23385">MPLVVAAVPRFVAGLLIDRHELVFYDLELGRNLESYDRMWSAIAGYESALRWSDDAQLHQRLAGLYLAVARDPSLGPAQRRALLTRSIEQQRIALGRAPADAPSWLQLAYALYGTEGISPAFQRAYRRSIELAPYAPALAATRALLGLRSWPWLDAQSRALVPDQVALAVEVDADKLVRQMVTQGERRLALFLLAGRPEPLASLEAALDRT</sequence>
<evidence type="ECO:0000313" key="1">
    <source>
        <dbReference type="EMBL" id="SMF63059.1"/>
    </source>
</evidence>
<dbReference type="AlphaFoldDB" id="A0A1Y6CGP0"/>
<evidence type="ECO:0000313" key="2">
    <source>
        <dbReference type="Proteomes" id="UP000192917"/>
    </source>
</evidence>
<dbReference type="RefSeq" id="WP_085125117.1">
    <property type="nucleotide sequence ID" value="NZ_FWZX01000024.1"/>
</dbReference>
<reference evidence="1 2" key="1">
    <citation type="submission" date="2017-04" db="EMBL/GenBank/DDBJ databases">
        <authorList>
            <person name="Afonso C.L."/>
            <person name="Miller P.J."/>
            <person name="Scott M.A."/>
            <person name="Spackman E."/>
            <person name="Goraichik I."/>
            <person name="Dimitrov K.M."/>
            <person name="Suarez D.L."/>
            <person name="Swayne D.E."/>
        </authorList>
    </citation>
    <scope>NUCLEOTIDE SEQUENCE [LARGE SCALE GENOMIC DNA]</scope>
    <source>
        <strain evidence="1 2">USBA 355</strain>
    </source>
</reference>
<organism evidence="1 2">
    <name type="scientific">Tistlia consotensis USBA 355</name>
    <dbReference type="NCBI Taxonomy" id="560819"/>
    <lineage>
        <taxon>Bacteria</taxon>
        <taxon>Pseudomonadati</taxon>
        <taxon>Pseudomonadota</taxon>
        <taxon>Alphaproteobacteria</taxon>
        <taxon>Rhodospirillales</taxon>
        <taxon>Rhodovibrionaceae</taxon>
        <taxon>Tistlia</taxon>
    </lineage>
</organism>